<feature type="chain" id="PRO_5015783596" evidence="1">
    <location>
        <begin position="23"/>
        <end position="517"/>
    </location>
</feature>
<dbReference type="InterPro" id="IPR018666">
    <property type="entry name" value="DUF2125"/>
</dbReference>
<proteinExistence type="predicted"/>
<evidence type="ECO:0000256" key="1">
    <source>
        <dbReference type="SAM" id="SignalP"/>
    </source>
</evidence>
<organism evidence="2 3">
    <name type="scientific">Hasllibacter halocynthiae</name>
    <dbReference type="NCBI Taxonomy" id="595589"/>
    <lineage>
        <taxon>Bacteria</taxon>
        <taxon>Pseudomonadati</taxon>
        <taxon>Pseudomonadota</taxon>
        <taxon>Alphaproteobacteria</taxon>
        <taxon>Rhodobacterales</taxon>
        <taxon>Roseobacteraceae</taxon>
        <taxon>Hasllibacter</taxon>
    </lineage>
</organism>
<gene>
    <name evidence="2" type="ORF">BCF33_1646</name>
</gene>
<comment type="caution">
    <text evidence="2">The sequence shown here is derived from an EMBL/GenBank/DDBJ whole genome shotgun (WGS) entry which is preliminary data.</text>
</comment>
<dbReference type="Pfam" id="PF09898">
    <property type="entry name" value="DUF2125"/>
    <property type="match status" value="1"/>
</dbReference>
<keyword evidence="1" id="KW-0732">Signal</keyword>
<sequence length="517" mass="54847">MTFRTMSLPLAALVAGAAPSLAQIAPEDVWAEMVDGLERGQLVLESADESREGDVLTVSNIEVSQDDGFTATTFTLPQIVMRQTDEGVALELPETSEITFSSRSEYSEEPTTGTLVLDLDGWTANLTGQDIESLDYDYAADAVTVTVSEIDVPDEGTFEAPMTMTMTDLSGDYSTEPAEDGLDRISQTARIGSTEISVDMDATDPVATFDLAMNLGSLEFEATSFVDSDLEPEDFQDALASGFSGEGSATLGPYDYTFEFYEEDTDASRPADQFSFSGGSEGGEAAFAISADGMSYSTESTAVRLAVETPELPVGAVSGTLDRVALSLTAPTVSSEEAQDFSAELRMEGLALSDSVWDMLPDMVGAPIDLPRDPATIAIALTGQVILPFDYFDSALYEQSQQPEPPLPTTVTLDELRIDFAGVELTGDGTVDFDLDDMESFDGFPAPDGTIELSLTGLQGLVRTLVQAGLVPAEQALFVQGMVGAVARPVGEDQFVSEIVFGPGASITANGFPIPLR</sequence>
<evidence type="ECO:0000313" key="3">
    <source>
        <dbReference type="Proteomes" id="UP000238801"/>
    </source>
</evidence>
<dbReference type="OrthoDB" id="7791409at2"/>
<dbReference type="EMBL" id="PVTT01000002">
    <property type="protein sequence ID" value="PRY92792.1"/>
    <property type="molecule type" value="Genomic_DNA"/>
</dbReference>
<protein>
    <submittedName>
        <fullName evidence="2">Uncharacterized protein DUF2125</fullName>
    </submittedName>
</protein>
<keyword evidence="3" id="KW-1185">Reference proteome</keyword>
<reference evidence="2 3" key="1">
    <citation type="submission" date="2018-03" db="EMBL/GenBank/DDBJ databases">
        <title>Genomic Encyclopedia of Archaeal and Bacterial Type Strains, Phase II (KMG-II): from individual species to whole genera.</title>
        <authorList>
            <person name="Goeker M."/>
        </authorList>
    </citation>
    <scope>NUCLEOTIDE SEQUENCE [LARGE SCALE GENOMIC DNA]</scope>
    <source>
        <strain evidence="2 3">DSM 29318</strain>
    </source>
</reference>
<dbReference type="Proteomes" id="UP000238801">
    <property type="component" value="Unassembled WGS sequence"/>
</dbReference>
<evidence type="ECO:0000313" key="2">
    <source>
        <dbReference type="EMBL" id="PRY92792.1"/>
    </source>
</evidence>
<dbReference type="RefSeq" id="WP_158259382.1">
    <property type="nucleotide sequence ID" value="NZ_PVTT01000002.1"/>
</dbReference>
<name>A0A2T0X1H1_9RHOB</name>
<accession>A0A2T0X1H1</accession>
<feature type="signal peptide" evidence="1">
    <location>
        <begin position="1"/>
        <end position="22"/>
    </location>
</feature>
<dbReference type="AlphaFoldDB" id="A0A2T0X1H1"/>